<evidence type="ECO:0000313" key="2">
    <source>
        <dbReference type="Proteomes" id="UP000886998"/>
    </source>
</evidence>
<evidence type="ECO:0000313" key="1">
    <source>
        <dbReference type="EMBL" id="GFS43021.1"/>
    </source>
</evidence>
<feature type="non-terminal residue" evidence="1">
    <location>
        <position position="1"/>
    </location>
</feature>
<sequence length="515" mass="59599">FGRQNPRSYLQQVEPVEESAFADNSEELLIGLQCVIYNMENSKIFPGYENEPYEEDPYDEIQDSYAHQVERINESAFSGHFEKTPIKIQDLKQKKQHLTSALGGLGDGEGRKIWKRTLNWNAFSSFLLCDDSYEHLEDKIQDPYLQQVEPVEESAFADNSEELLIGLQCVIYNLENSKIFPGYENEPYEEDPYDEIQDSYAHQVERINESAFSGHFEKTPIKIQDLKQKKQQFGRQNPRSYLQQVEPVEESAFADNSEELLIGLQCIFPGYENEPYEEDPYDEIQDSYAHQVERINESAFSGHFEKTPIKIQDLKQKKHLTSALGGLGDGEGRKIWKRTLNWNAFSSFLLCYDSYEDLEDKIQDPYLQQVEPVEESAFADNSEELLIGLQCVIYNMENSKIFPGYENEPYEEDPYDEIQDSYAHQVERALGGLGDGEGRKIWKRTLNWNAFSSFLLCYDSYEDLEVKIQDPYLQQVEPVEESAFAKNSEELLIGLQCVIYNMENSKVISVLIGDF</sequence>
<comment type="caution">
    <text evidence="1">The sequence shown here is derived from an EMBL/GenBank/DDBJ whole genome shotgun (WGS) entry which is preliminary data.</text>
</comment>
<dbReference type="EMBL" id="BMAV01025620">
    <property type="protein sequence ID" value="GFS43021.1"/>
    <property type="molecule type" value="Genomic_DNA"/>
</dbReference>
<gene>
    <name evidence="1" type="ORF">TNIN_139961</name>
</gene>
<organism evidence="1 2">
    <name type="scientific">Trichonephila inaurata madagascariensis</name>
    <dbReference type="NCBI Taxonomy" id="2747483"/>
    <lineage>
        <taxon>Eukaryota</taxon>
        <taxon>Metazoa</taxon>
        <taxon>Ecdysozoa</taxon>
        <taxon>Arthropoda</taxon>
        <taxon>Chelicerata</taxon>
        <taxon>Arachnida</taxon>
        <taxon>Araneae</taxon>
        <taxon>Araneomorphae</taxon>
        <taxon>Entelegynae</taxon>
        <taxon>Araneoidea</taxon>
        <taxon>Nephilidae</taxon>
        <taxon>Trichonephila</taxon>
        <taxon>Trichonephila inaurata</taxon>
    </lineage>
</organism>
<name>A0A8X6MBZ6_9ARAC</name>
<proteinExistence type="predicted"/>
<accession>A0A8X6MBZ6</accession>
<dbReference type="AlphaFoldDB" id="A0A8X6MBZ6"/>
<reference evidence="1" key="1">
    <citation type="submission" date="2020-08" db="EMBL/GenBank/DDBJ databases">
        <title>Multicomponent nature underlies the extraordinary mechanical properties of spider dragline silk.</title>
        <authorList>
            <person name="Kono N."/>
            <person name="Nakamura H."/>
            <person name="Mori M."/>
            <person name="Yoshida Y."/>
            <person name="Ohtoshi R."/>
            <person name="Malay A.D."/>
            <person name="Moran D.A.P."/>
            <person name="Tomita M."/>
            <person name="Numata K."/>
            <person name="Arakawa K."/>
        </authorList>
    </citation>
    <scope>NUCLEOTIDE SEQUENCE</scope>
</reference>
<protein>
    <submittedName>
        <fullName evidence="1">Uncharacterized protein</fullName>
    </submittedName>
</protein>
<keyword evidence="2" id="KW-1185">Reference proteome</keyword>
<dbReference type="Proteomes" id="UP000886998">
    <property type="component" value="Unassembled WGS sequence"/>
</dbReference>